<dbReference type="InterPro" id="IPR005828">
    <property type="entry name" value="MFS_sugar_transport-like"/>
</dbReference>
<feature type="transmembrane region" description="Helical" evidence="12">
    <location>
        <begin position="390"/>
        <end position="415"/>
    </location>
</feature>
<keyword evidence="6 12" id="KW-1133">Transmembrane helix</keyword>
<dbReference type="InterPro" id="IPR020846">
    <property type="entry name" value="MFS_dom"/>
</dbReference>
<dbReference type="InterPro" id="IPR005829">
    <property type="entry name" value="Sugar_transporter_CS"/>
</dbReference>
<comment type="subcellular location">
    <subcellularLocation>
        <location evidence="1">Cell membrane</location>
        <topology evidence="1">Multi-pass membrane protein</topology>
    </subcellularLocation>
</comment>
<feature type="transmembrane region" description="Helical" evidence="12">
    <location>
        <begin position="151"/>
        <end position="172"/>
    </location>
</feature>
<dbReference type="GO" id="GO:0051119">
    <property type="term" value="F:sugar transmembrane transporter activity"/>
    <property type="evidence" value="ECO:0007669"/>
    <property type="project" value="InterPro"/>
</dbReference>
<proteinExistence type="inferred from homology"/>
<keyword evidence="15" id="KW-1185">Reference proteome</keyword>
<dbReference type="InterPro" id="IPR044775">
    <property type="entry name" value="MFS_ERD6/Tret1-like"/>
</dbReference>
<feature type="transmembrane region" description="Helical" evidence="12">
    <location>
        <begin position="211"/>
        <end position="229"/>
    </location>
</feature>
<evidence type="ECO:0000256" key="10">
    <source>
        <dbReference type="ARBA" id="ARBA00069106"/>
    </source>
</evidence>
<feature type="transmembrane region" description="Helical" evidence="12">
    <location>
        <begin position="6"/>
        <end position="22"/>
    </location>
</feature>
<gene>
    <name evidence="14" type="ORF">CLUMA_CG014389</name>
</gene>
<dbReference type="InterPro" id="IPR036259">
    <property type="entry name" value="MFS_trans_sf"/>
</dbReference>
<dbReference type="SUPFAM" id="SSF103473">
    <property type="entry name" value="MFS general substrate transporter"/>
    <property type="match status" value="1"/>
</dbReference>
<dbReference type="Pfam" id="PF00083">
    <property type="entry name" value="Sugar_tr"/>
    <property type="match status" value="1"/>
</dbReference>
<sequence length="497" mass="53840">MYSISVSFTLPNLFVFFVVIIRKNTMNKDGGPGPTNPMLYDPIPEGTIQTTKIMQFLGASAVSFAAVSAGTALAWTSPFESQVNENSTISVTPDQKSWIGAYLAVGAFIGALPAGILAERIGRRWASIVIGIPYLISWAIIAMASSVTMIYIGRIFSGIATGASCVVAPMFISEIAETSLRGALGAFFQLFLTIGILFIYLFGAIVDWVTLTWIVMIFPILLIVSVFFIPDSPIYLVKQGSRHDATAALKKFWGKQCDTQQALANIQADLDAISGDAKLSDLFTVRPNLMGLIISLGLMFFQQFSGINAVIFYTQGIFETAGSTLDPKICAIIVGVVQVIMTVGSALLIEKAGRRILLLQSSVIMGLCLVAIGVYFTLKDVVELDVTDISFLPLASVVLFIVSFSLGFGPIPWMMMGELFANDVKGVASAIAVMFNWTLVFVITKTFGLMKESWGNDITFYFFATFMLIGTVFIFVIVPETKGKSNAQIQAILAGKR</sequence>
<feature type="transmembrane region" description="Helical" evidence="12">
    <location>
        <begin position="460"/>
        <end position="478"/>
    </location>
</feature>
<keyword evidence="8" id="KW-0325">Glycoprotein</keyword>
<feature type="domain" description="Major facilitator superfamily (MFS) profile" evidence="13">
    <location>
        <begin position="56"/>
        <end position="482"/>
    </location>
</feature>
<feature type="transmembrane region" description="Helical" evidence="12">
    <location>
        <begin position="331"/>
        <end position="349"/>
    </location>
</feature>
<accession>A0A1J1IMH8</accession>
<evidence type="ECO:0000256" key="8">
    <source>
        <dbReference type="ARBA" id="ARBA00023180"/>
    </source>
</evidence>
<dbReference type="PROSITE" id="PS00216">
    <property type="entry name" value="SUGAR_TRANSPORT_1"/>
    <property type="match status" value="2"/>
</dbReference>
<feature type="transmembrane region" description="Helical" evidence="12">
    <location>
        <begin position="184"/>
        <end position="205"/>
    </location>
</feature>
<evidence type="ECO:0000259" key="13">
    <source>
        <dbReference type="PROSITE" id="PS50850"/>
    </source>
</evidence>
<evidence type="ECO:0000313" key="15">
    <source>
        <dbReference type="Proteomes" id="UP000183832"/>
    </source>
</evidence>
<reference evidence="14 15" key="1">
    <citation type="submission" date="2015-04" db="EMBL/GenBank/DDBJ databases">
        <authorList>
            <person name="Syromyatnikov M.Y."/>
            <person name="Popov V.N."/>
        </authorList>
    </citation>
    <scope>NUCLEOTIDE SEQUENCE [LARGE SCALE GENOMIC DNA]</scope>
</reference>
<feature type="transmembrane region" description="Helical" evidence="12">
    <location>
        <begin position="56"/>
        <end position="77"/>
    </location>
</feature>
<evidence type="ECO:0000256" key="2">
    <source>
        <dbReference type="ARBA" id="ARBA00022448"/>
    </source>
</evidence>
<keyword evidence="7 12" id="KW-0472">Membrane</keyword>
<dbReference type="PANTHER" id="PTHR48021:SF86">
    <property type="entry name" value="FACILITATED TREHALOSE TRANSPORTER TRET1-1-LIKE PROTEIN"/>
    <property type="match status" value="1"/>
</dbReference>
<evidence type="ECO:0000256" key="5">
    <source>
        <dbReference type="ARBA" id="ARBA00022692"/>
    </source>
</evidence>
<evidence type="ECO:0000256" key="3">
    <source>
        <dbReference type="ARBA" id="ARBA00022475"/>
    </source>
</evidence>
<dbReference type="PRINTS" id="PR00171">
    <property type="entry name" value="SUGRTRNSPORT"/>
</dbReference>
<organism evidence="14 15">
    <name type="scientific">Clunio marinus</name>
    <dbReference type="NCBI Taxonomy" id="568069"/>
    <lineage>
        <taxon>Eukaryota</taxon>
        <taxon>Metazoa</taxon>
        <taxon>Ecdysozoa</taxon>
        <taxon>Arthropoda</taxon>
        <taxon>Hexapoda</taxon>
        <taxon>Insecta</taxon>
        <taxon>Pterygota</taxon>
        <taxon>Neoptera</taxon>
        <taxon>Endopterygota</taxon>
        <taxon>Diptera</taxon>
        <taxon>Nematocera</taxon>
        <taxon>Chironomoidea</taxon>
        <taxon>Chironomidae</taxon>
        <taxon>Clunio</taxon>
    </lineage>
</organism>
<dbReference type="PROSITE" id="PS00217">
    <property type="entry name" value="SUGAR_TRANSPORT_2"/>
    <property type="match status" value="1"/>
</dbReference>
<evidence type="ECO:0000256" key="7">
    <source>
        <dbReference type="ARBA" id="ARBA00023136"/>
    </source>
</evidence>
<keyword evidence="2 11" id="KW-0813">Transport</keyword>
<name>A0A1J1IMH8_9DIPT</name>
<dbReference type="PANTHER" id="PTHR48021">
    <property type="match status" value="1"/>
</dbReference>
<comment type="similarity">
    <text evidence="9">Belongs to the major facilitator superfamily. Sugar transporter (TC 2.A.1.1) family. Trehalose transporter subfamily.</text>
</comment>
<evidence type="ECO:0000256" key="6">
    <source>
        <dbReference type="ARBA" id="ARBA00022989"/>
    </source>
</evidence>
<evidence type="ECO:0000256" key="9">
    <source>
        <dbReference type="ARBA" id="ARBA00024348"/>
    </source>
</evidence>
<dbReference type="Proteomes" id="UP000183832">
    <property type="component" value="Unassembled WGS sequence"/>
</dbReference>
<dbReference type="FunFam" id="1.20.1250.20:FF:000055">
    <property type="entry name" value="Facilitated trehalose transporter Tret1-2 homolog"/>
    <property type="match status" value="1"/>
</dbReference>
<dbReference type="InterPro" id="IPR003663">
    <property type="entry name" value="Sugar/inositol_transpt"/>
</dbReference>
<feature type="transmembrane region" description="Helical" evidence="12">
    <location>
        <begin position="97"/>
        <end position="118"/>
    </location>
</feature>
<dbReference type="GO" id="GO:0005886">
    <property type="term" value="C:plasma membrane"/>
    <property type="evidence" value="ECO:0007669"/>
    <property type="project" value="UniProtKB-SubCell"/>
</dbReference>
<dbReference type="Gene3D" id="1.20.1250.20">
    <property type="entry name" value="MFS general substrate transporter like domains"/>
    <property type="match status" value="1"/>
</dbReference>
<dbReference type="InterPro" id="IPR050549">
    <property type="entry name" value="MFS_Trehalose_Transporter"/>
</dbReference>
<evidence type="ECO:0000256" key="12">
    <source>
        <dbReference type="SAM" id="Phobius"/>
    </source>
</evidence>
<dbReference type="CDD" id="cd17358">
    <property type="entry name" value="MFS_GLUT6_8_Class3_like"/>
    <property type="match status" value="1"/>
</dbReference>
<feature type="transmembrane region" description="Helical" evidence="12">
    <location>
        <begin position="427"/>
        <end position="448"/>
    </location>
</feature>
<keyword evidence="3" id="KW-1003">Cell membrane</keyword>
<evidence type="ECO:0000256" key="4">
    <source>
        <dbReference type="ARBA" id="ARBA00022597"/>
    </source>
</evidence>
<feature type="transmembrane region" description="Helical" evidence="12">
    <location>
        <begin position="289"/>
        <end position="311"/>
    </location>
</feature>
<dbReference type="GO" id="GO:0015574">
    <property type="term" value="F:trehalose transmembrane transporter activity"/>
    <property type="evidence" value="ECO:0007669"/>
    <property type="project" value="UniProtKB-ARBA"/>
</dbReference>
<evidence type="ECO:0000256" key="1">
    <source>
        <dbReference type="ARBA" id="ARBA00004651"/>
    </source>
</evidence>
<dbReference type="AlphaFoldDB" id="A0A1J1IMH8"/>
<dbReference type="OrthoDB" id="6612291at2759"/>
<protein>
    <recommendedName>
        <fullName evidence="10">Facilitated trehalose transporter Tret1</fullName>
    </recommendedName>
</protein>
<feature type="transmembrane region" description="Helical" evidence="12">
    <location>
        <begin position="356"/>
        <end position="378"/>
    </location>
</feature>
<keyword evidence="5 12" id="KW-0812">Transmembrane</keyword>
<dbReference type="EMBL" id="CVRI01000055">
    <property type="protein sequence ID" value="CRL01368.1"/>
    <property type="molecule type" value="Genomic_DNA"/>
</dbReference>
<feature type="transmembrane region" description="Helical" evidence="12">
    <location>
        <begin position="125"/>
        <end position="145"/>
    </location>
</feature>
<evidence type="ECO:0000256" key="11">
    <source>
        <dbReference type="RuleBase" id="RU003346"/>
    </source>
</evidence>
<dbReference type="PROSITE" id="PS50850">
    <property type="entry name" value="MFS"/>
    <property type="match status" value="1"/>
</dbReference>
<dbReference type="NCBIfam" id="TIGR00879">
    <property type="entry name" value="SP"/>
    <property type="match status" value="1"/>
</dbReference>
<evidence type="ECO:0000313" key="14">
    <source>
        <dbReference type="EMBL" id="CRL01368.1"/>
    </source>
</evidence>
<dbReference type="STRING" id="568069.A0A1J1IMH8"/>
<keyword evidence="4" id="KW-0762">Sugar transport</keyword>